<dbReference type="AlphaFoldDB" id="A0A9P0ZY65"/>
<dbReference type="Pfam" id="PF07797">
    <property type="entry name" value="DUF1639"/>
    <property type="match status" value="1"/>
</dbReference>
<organism evidence="2 3">
    <name type="scientific">Cuscuta europaea</name>
    <name type="common">European dodder</name>
    <dbReference type="NCBI Taxonomy" id="41803"/>
    <lineage>
        <taxon>Eukaryota</taxon>
        <taxon>Viridiplantae</taxon>
        <taxon>Streptophyta</taxon>
        <taxon>Embryophyta</taxon>
        <taxon>Tracheophyta</taxon>
        <taxon>Spermatophyta</taxon>
        <taxon>Magnoliopsida</taxon>
        <taxon>eudicotyledons</taxon>
        <taxon>Gunneridae</taxon>
        <taxon>Pentapetalae</taxon>
        <taxon>asterids</taxon>
        <taxon>lamiids</taxon>
        <taxon>Solanales</taxon>
        <taxon>Convolvulaceae</taxon>
        <taxon>Cuscuteae</taxon>
        <taxon>Cuscuta</taxon>
        <taxon>Cuscuta subgen. Cuscuta</taxon>
    </lineage>
</organism>
<name>A0A9P0ZY65_CUSEU</name>
<dbReference type="InterPro" id="IPR012438">
    <property type="entry name" value="DUF1639"/>
</dbReference>
<dbReference type="PANTHER" id="PTHR33130">
    <property type="entry name" value="PUTATIVE (DUF1639)-RELATED"/>
    <property type="match status" value="1"/>
</dbReference>
<sequence length="255" mass="28775">MAMGPERSKPLHNFTLPCELKWGNRKFLRCVKLDSNGEMSDVHRRPNGLSDPPTGRKRVAPSSGRSHERLKKEAVGSSRRFESETDDGIASVREKLMFDLQTAADKMKDAILREGLKEELHRPAVEEAEEQLSPALVPPESAPADPNKQWSLRTRRTTVGSTQSLNISPLRAEIKSPTLQNVQPVVVGHQREKAKLSVPLARREIEEDFMAIVGHRPARRPKKRSKLVQKNLDTLFPGLWLSEITVDLYKVPDDQ</sequence>
<feature type="region of interest" description="Disordered" evidence="1">
    <location>
        <begin position="124"/>
        <end position="148"/>
    </location>
</feature>
<evidence type="ECO:0008006" key="4">
    <source>
        <dbReference type="Google" id="ProtNLM"/>
    </source>
</evidence>
<dbReference type="Proteomes" id="UP001152484">
    <property type="component" value="Unassembled WGS sequence"/>
</dbReference>
<feature type="region of interest" description="Disordered" evidence="1">
    <location>
        <begin position="35"/>
        <end position="86"/>
    </location>
</feature>
<proteinExistence type="predicted"/>
<evidence type="ECO:0000313" key="3">
    <source>
        <dbReference type="Proteomes" id="UP001152484"/>
    </source>
</evidence>
<evidence type="ECO:0000256" key="1">
    <source>
        <dbReference type="SAM" id="MobiDB-lite"/>
    </source>
</evidence>
<dbReference type="EMBL" id="CAMAPE010000065">
    <property type="protein sequence ID" value="CAH9114787.1"/>
    <property type="molecule type" value="Genomic_DNA"/>
</dbReference>
<reference evidence="2" key="1">
    <citation type="submission" date="2022-07" db="EMBL/GenBank/DDBJ databases">
        <authorList>
            <person name="Macas J."/>
            <person name="Novak P."/>
            <person name="Neumann P."/>
        </authorList>
    </citation>
    <scope>NUCLEOTIDE SEQUENCE</scope>
</reference>
<protein>
    <recommendedName>
        <fullName evidence="4">DUF1639 family protein</fullName>
    </recommendedName>
</protein>
<feature type="compositionally biased region" description="Basic and acidic residues" evidence="1">
    <location>
        <begin position="65"/>
        <end position="83"/>
    </location>
</feature>
<keyword evidence="3" id="KW-1185">Reference proteome</keyword>
<dbReference type="PANTHER" id="PTHR33130:SF43">
    <property type="entry name" value="OS01G0688600 PROTEIN"/>
    <property type="match status" value="1"/>
</dbReference>
<comment type="caution">
    <text evidence="2">The sequence shown here is derived from an EMBL/GenBank/DDBJ whole genome shotgun (WGS) entry which is preliminary data.</text>
</comment>
<accession>A0A9P0ZY65</accession>
<gene>
    <name evidence="2" type="ORF">CEURO_LOCUS20533</name>
</gene>
<evidence type="ECO:0000313" key="2">
    <source>
        <dbReference type="EMBL" id="CAH9114787.1"/>
    </source>
</evidence>
<dbReference type="OrthoDB" id="769821at2759"/>